<name>A0A6M3IRS2_9ZZZZ</name>
<dbReference type="EMBL" id="MT141398">
    <property type="protein sequence ID" value="QJA60153.1"/>
    <property type="molecule type" value="Genomic_DNA"/>
</dbReference>
<reference evidence="2" key="1">
    <citation type="submission" date="2020-03" db="EMBL/GenBank/DDBJ databases">
        <title>The deep terrestrial virosphere.</title>
        <authorList>
            <person name="Holmfeldt K."/>
            <person name="Nilsson E."/>
            <person name="Simone D."/>
            <person name="Lopez-Fernandez M."/>
            <person name="Wu X."/>
            <person name="de Brujin I."/>
            <person name="Lundin D."/>
            <person name="Andersson A."/>
            <person name="Bertilsson S."/>
            <person name="Dopson M."/>
        </authorList>
    </citation>
    <scope>NUCLEOTIDE SEQUENCE</scope>
    <source>
        <strain evidence="2">MM415B01176</strain>
    </source>
</reference>
<dbReference type="AlphaFoldDB" id="A0A6M3IRS2"/>
<sequence length="143" mass="15867">MKKEDRGPEIIHQPGSLVPIPVGRETDIAQKANKCFETVVSEMYDGDELDFIGLTRLEAVVLALAKRAPHDPDASKEFLDRVMGKPKQRVDSTAITVDLNTFLYQLAQEEEKKRKPPIEGEVIDGKSSISDVTEAEDGLPFLC</sequence>
<accession>A0A6M3IRS2</accession>
<feature type="region of interest" description="Disordered" evidence="1">
    <location>
        <begin position="110"/>
        <end position="143"/>
    </location>
</feature>
<gene>
    <name evidence="2" type="ORF">MM415B01176_0002</name>
</gene>
<proteinExistence type="predicted"/>
<protein>
    <submittedName>
        <fullName evidence="2">Uncharacterized protein</fullName>
    </submittedName>
</protein>
<evidence type="ECO:0000256" key="1">
    <source>
        <dbReference type="SAM" id="MobiDB-lite"/>
    </source>
</evidence>
<evidence type="ECO:0000313" key="2">
    <source>
        <dbReference type="EMBL" id="QJA60153.1"/>
    </source>
</evidence>
<organism evidence="2">
    <name type="scientific">viral metagenome</name>
    <dbReference type="NCBI Taxonomy" id="1070528"/>
    <lineage>
        <taxon>unclassified sequences</taxon>
        <taxon>metagenomes</taxon>
        <taxon>organismal metagenomes</taxon>
    </lineage>
</organism>